<dbReference type="Gene3D" id="3.30.300.30">
    <property type="match status" value="1"/>
</dbReference>
<dbReference type="InterPro" id="IPR009081">
    <property type="entry name" value="PP-bd_ACP"/>
</dbReference>
<evidence type="ECO:0000259" key="3">
    <source>
        <dbReference type="PROSITE" id="PS50075"/>
    </source>
</evidence>
<dbReference type="InterPro" id="IPR042099">
    <property type="entry name" value="ANL_N_sf"/>
</dbReference>
<dbReference type="SUPFAM" id="SSF56801">
    <property type="entry name" value="Acetyl-CoA synthetase-like"/>
    <property type="match status" value="1"/>
</dbReference>
<dbReference type="Pfam" id="PF00501">
    <property type="entry name" value="AMP-binding"/>
    <property type="match status" value="1"/>
</dbReference>
<dbReference type="InterPro" id="IPR006162">
    <property type="entry name" value="Ppantetheine_attach_site"/>
</dbReference>
<name>A0ABS1UTR9_9ACTN</name>
<dbReference type="Pfam" id="PF00550">
    <property type="entry name" value="PP-binding"/>
    <property type="match status" value="1"/>
</dbReference>
<dbReference type="SUPFAM" id="SSF47336">
    <property type="entry name" value="ACP-like"/>
    <property type="match status" value="1"/>
</dbReference>
<reference evidence="4 5" key="1">
    <citation type="submission" date="2021-01" db="EMBL/GenBank/DDBJ databases">
        <title>Genome sequencing of Micromonospora fiedleri MG-37.</title>
        <authorList>
            <person name="Moreland P.E.J."/>
            <person name="Stach J.E.M."/>
        </authorList>
    </citation>
    <scope>NUCLEOTIDE SEQUENCE [LARGE SCALE GENOMIC DNA]</scope>
    <source>
        <strain evidence="4 5">MG-37</strain>
    </source>
</reference>
<protein>
    <submittedName>
        <fullName evidence="4">AMP-binding protein</fullName>
    </submittedName>
</protein>
<accession>A0ABS1UTR9</accession>
<dbReference type="InterPro" id="IPR036736">
    <property type="entry name" value="ACP-like_sf"/>
</dbReference>
<dbReference type="InterPro" id="IPR045851">
    <property type="entry name" value="AMP-bd_C_sf"/>
</dbReference>
<proteinExistence type="predicted"/>
<dbReference type="Gene3D" id="3.40.50.12780">
    <property type="entry name" value="N-terminal domain of ligase-like"/>
    <property type="match status" value="1"/>
</dbReference>
<gene>
    <name evidence="4" type="ORF">JMF97_26535</name>
</gene>
<dbReference type="CDD" id="cd05930">
    <property type="entry name" value="A_NRPS"/>
    <property type="match status" value="1"/>
</dbReference>
<dbReference type="PROSITE" id="PS50075">
    <property type="entry name" value="CARRIER"/>
    <property type="match status" value="1"/>
</dbReference>
<evidence type="ECO:0000313" key="4">
    <source>
        <dbReference type="EMBL" id="MBL6279718.1"/>
    </source>
</evidence>
<dbReference type="InterPro" id="IPR000873">
    <property type="entry name" value="AMP-dep_synth/lig_dom"/>
</dbReference>
<dbReference type="PROSITE" id="PS00455">
    <property type="entry name" value="AMP_BINDING"/>
    <property type="match status" value="1"/>
</dbReference>
<organism evidence="4 5">
    <name type="scientific">Micromonospora fiedleri</name>
    <dbReference type="NCBI Taxonomy" id="1157498"/>
    <lineage>
        <taxon>Bacteria</taxon>
        <taxon>Bacillati</taxon>
        <taxon>Actinomycetota</taxon>
        <taxon>Actinomycetes</taxon>
        <taxon>Micromonosporales</taxon>
        <taxon>Micromonosporaceae</taxon>
        <taxon>Micromonospora</taxon>
    </lineage>
</organism>
<keyword evidence="1" id="KW-0596">Phosphopantetheine</keyword>
<dbReference type="Pfam" id="PF13193">
    <property type="entry name" value="AMP-binding_C"/>
    <property type="match status" value="1"/>
</dbReference>
<dbReference type="InterPro" id="IPR020845">
    <property type="entry name" value="AMP-binding_CS"/>
</dbReference>
<evidence type="ECO:0000256" key="1">
    <source>
        <dbReference type="ARBA" id="ARBA00022450"/>
    </source>
</evidence>
<evidence type="ECO:0000256" key="2">
    <source>
        <dbReference type="ARBA" id="ARBA00022553"/>
    </source>
</evidence>
<dbReference type="EMBL" id="JAETXL010000011">
    <property type="protein sequence ID" value="MBL6279718.1"/>
    <property type="molecule type" value="Genomic_DNA"/>
</dbReference>
<dbReference type="InterPro" id="IPR020806">
    <property type="entry name" value="PKS_PP-bd"/>
</dbReference>
<dbReference type="Gene3D" id="1.10.1200.10">
    <property type="entry name" value="ACP-like"/>
    <property type="match status" value="1"/>
</dbReference>
<keyword evidence="2" id="KW-0597">Phosphoprotein</keyword>
<dbReference type="Proteomes" id="UP000661193">
    <property type="component" value="Unassembled WGS sequence"/>
</dbReference>
<comment type="caution">
    <text evidence="4">The sequence shown here is derived from an EMBL/GenBank/DDBJ whole genome shotgun (WGS) entry which is preliminary data.</text>
</comment>
<dbReference type="SMART" id="SM00823">
    <property type="entry name" value="PKS_PP"/>
    <property type="match status" value="1"/>
</dbReference>
<dbReference type="InterPro" id="IPR025110">
    <property type="entry name" value="AMP-bd_C"/>
</dbReference>
<dbReference type="RefSeq" id="WP_203223998.1">
    <property type="nucleotide sequence ID" value="NZ_JAETXL010000011.1"/>
</dbReference>
<keyword evidence="5" id="KW-1185">Reference proteome</keyword>
<evidence type="ECO:0000313" key="5">
    <source>
        <dbReference type="Proteomes" id="UP000661193"/>
    </source>
</evidence>
<dbReference type="PROSITE" id="PS00012">
    <property type="entry name" value="PHOSPHOPANTETHEINE"/>
    <property type="match status" value="1"/>
</dbReference>
<dbReference type="PANTHER" id="PTHR45527">
    <property type="entry name" value="NONRIBOSOMAL PEPTIDE SYNTHETASE"/>
    <property type="match status" value="1"/>
</dbReference>
<dbReference type="PANTHER" id="PTHR45527:SF1">
    <property type="entry name" value="FATTY ACID SYNTHASE"/>
    <property type="match status" value="1"/>
</dbReference>
<feature type="domain" description="Carrier" evidence="3">
    <location>
        <begin position="696"/>
        <end position="771"/>
    </location>
</feature>
<sequence length="777" mass="83591">MTASAPQSRSTISAIDRVSTELTAPTTARDAVAPHWSTYAAALLVLLRHCGPHAPRQVALRVDGASATVPVPSGRTTMAQLVDTIAGTPLSSGEVSAPAAFHWRHPHPDPDAQLVLTGDDTGISWQLAPGWSAPMLATELDRNLAALLAQVADDPHRPIGTLAVPDRTAQDWLARHGRPADTVLVGELVPDLVAHQAQQHPRRLAFGSGPASLTYGELDSRANQLARVLRELGAQRDGCVGLMMDRGSEMLVSFLAILRSGAAAILLDPAHPAQRIAEVLDVARPRAVLTLARLGAVLPPVAGTVVAVDTEWPRIHRLPTDDPGIAVHPEDVAYVVHTSGSTGTPKRVAVLHRSVAHSVATHQEGHRITAQDRAAWLAPPGSSVSVGELWPYLCAGASVHTAPPEIVGAAPLLRDWLVAEKITKAYVSMPLAEQLYQLPWPAQTALQLLTVGSDKVRRWAAPELPFEVAVACGSSEANGISSCLVPWEDRLTSATATTTDRTAPPPIGRPWPGVRIELLDTAMRRLLPGAVGEMYLGGPELARGYLGDPAQTADRFRPDPYGPPGARLYRTGDLACFDERGRLHHRGRVDREVKIRGFRVDPAEVERALLAQPGVQDAVVVALADEDGESQLCAYLVAPEAEPHRVRAALVDLLPGHAVPASFTLLDRLPVTANGKVDRNALPAPDWTTLRKPYRAPRDEVERDLAQLWADLLPVAQIGLDDHFFHLGGDSMSANRLAARLSRRLRVRITVRAVLEHPTLVELAEFVRSQVRIATRS</sequence>